<evidence type="ECO:0000313" key="2">
    <source>
        <dbReference type="EMBL" id="RNF04010.1"/>
    </source>
</evidence>
<feature type="coiled-coil region" evidence="1">
    <location>
        <begin position="809"/>
        <end position="943"/>
    </location>
</feature>
<comment type="caution">
    <text evidence="2">The sequence shown here is derived from an EMBL/GenBank/DDBJ whole genome shotgun (WGS) entry which is preliminary data.</text>
</comment>
<organism evidence="2 3">
    <name type="scientific">Trypanosoma rangeli</name>
    <dbReference type="NCBI Taxonomy" id="5698"/>
    <lineage>
        <taxon>Eukaryota</taxon>
        <taxon>Discoba</taxon>
        <taxon>Euglenozoa</taxon>
        <taxon>Kinetoplastea</taxon>
        <taxon>Metakinetoplastina</taxon>
        <taxon>Trypanosomatida</taxon>
        <taxon>Trypanosomatidae</taxon>
        <taxon>Trypanosoma</taxon>
        <taxon>Herpetosoma</taxon>
    </lineage>
</organism>
<evidence type="ECO:0000256" key="1">
    <source>
        <dbReference type="SAM" id="Coils"/>
    </source>
</evidence>
<gene>
    <name evidence="2" type="ORF">TraAM80_05460</name>
</gene>
<proteinExistence type="predicted"/>
<name>A0A422NEX3_TRYRA</name>
<protein>
    <submittedName>
        <fullName evidence="2">Uncharacterized protein</fullName>
    </submittedName>
</protein>
<dbReference type="RefSeq" id="XP_029237846.1">
    <property type="nucleotide sequence ID" value="XM_029382339.1"/>
</dbReference>
<evidence type="ECO:0000313" key="3">
    <source>
        <dbReference type="Proteomes" id="UP000283634"/>
    </source>
</evidence>
<keyword evidence="1" id="KW-0175">Coiled coil</keyword>
<accession>A0A422NEX3</accession>
<sequence>MEELQGTLRKAQCTVLEAQRDLITLRRMRDAGEVAETSLALQSSSQAKQEEAVRQLERGTHLLCMLLKEHNEGSAPRPENDVGAAKQAMRRYFEGQVEVQRRREEEFLVQLADKDKELAAAQDGAAVFFQRALAQRLQMRVLSRWLRRAFCVCAERERADSRRQFKRFRDNVARRYAANRSNRELRARCFYHWRARWLQVALEMQRRRQVELEAVLQRSQQELRRAELDFQQHVSRDRKHERLAHDAVSRVEQEREEEVVRLKRAMDEMAHEFSERTSNYVRQQEELARHYAERERRLAHQVLAAEESSRKEEWQSTRLAAAVRAQQALFAAMMQATWTAVDTCVSAKMQLLHLASLALVREAGRCSAELTEKLTELTEQVDLVAPLSQRVVLLQGRCEVAERHLDAARAALESHVNHLRRRGAVQATLLQRVNVAVQMQRIWASWRVHAVSQRLVRLQQMVHVELEETKREVRVTAAEVQERRHRAAVEQFLHDESFHRRCLAALEDAVRQSLCHKAEREVAEICVRAELLARERQCAGLRENVAGLTADLELWRQTAEESWHTQLQSARAAQFARLNSMEYEKRLSLYHEEICELQVLQQGLCALRVGAALGEEQQTLRAELDSAMGRLQDVGCLLVEYCARDAFSRWLLFAHRRRSQRGEKQMLAIPGAAASWLNASTGSLTSLHDTKLQLFHIHTHPITASLATAAELSAADAAAAKIELETIRAECNTRVSTDMQRYLTLWVTLTETAANWFARRECLFLEFCQEVCTATAVPVTQAMRLLSTEKLMMAEHVRVVVEEMSAATTKALEAQREQHEASLDELLQYQKFLEDRIATVGVVEGVSERRCRELREQHEAYEARARRDMADMMERVEALRAELQASSDRREEERRRHEEEVCALRSRLHVQEEEAQQAAARLRSRHEQELTELRAAMDGLRAASVGRHEALDGVVRQYEHVLLLFQQNVAGRRSEFLAAAGMLEDVENFSKELLRRS</sequence>
<dbReference type="Proteomes" id="UP000283634">
    <property type="component" value="Unassembled WGS sequence"/>
</dbReference>
<dbReference type="EMBL" id="MKGL01000176">
    <property type="protein sequence ID" value="RNF04010.1"/>
    <property type="molecule type" value="Genomic_DNA"/>
</dbReference>
<dbReference type="OrthoDB" id="273749at2759"/>
<feature type="coiled-coil region" evidence="1">
    <location>
        <begin position="202"/>
        <end position="272"/>
    </location>
</feature>
<keyword evidence="3" id="KW-1185">Reference proteome</keyword>
<dbReference type="AlphaFoldDB" id="A0A422NEX3"/>
<reference evidence="2 3" key="1">
    <citation type="journal article" date="2018" name="BMC Genomics">
        <title>Genomic comparison of Trypanosoma conorhini and Trypanosoma rangeli to Trypanosoma cruzi strains of high and low virulence.</title>
        <authorList>
            <person name="Bradwell K.R."/>
            <person name="Koparde V.N."/>
            <person name="Matveyev A.V."/>
            <person name="Serrano M.G."/>
            <person name="Alves J.M."/>
            <person name="Parikh H."/>
            <person name="Huang B."/>
            <person name="Lee V."/>
            <person name="Espinosa-Alvarez O."/>
            <person name="Ortiz P.A."/>
            <person name="Costa-Martins A.G."/>
            <person name="Teixeira M.M."/>
            <person name="Buck G.A."/>
        </authorList>
    </citation>
    <scope>NUCLEOTIDE SEQUENCE [LARGE SCALE GENOMIC DNA]</scope>
    <source>
        <strain evidence="2 3">AM80</strain>
    </source>
</reference>
<dbReference type="OMA" id="HERNIVI"/>
<feature type="non-terminal residue" evidence="2">
    <location>
        <position position="997"/>
    </location>
</feature>
<dbReference type="GeneID" id="40329393"/>